<protein>
    <submittedName>
        <fullName evidence="1">Uncharacterized protein</fullName>
    </submittedName>
</protein>
<proteinExistence type="predicted"/>
<evidence type="ECO:0000313" key="2">
    <source>
        <dbReference type="Proteomes" id="UP000292052"/>
    </source>
</evidence>
<reference evidence="1 2" key="1">
    <citation type="submission" date="2017-03" db="EMBL/GenBank/DDBJ databases">
        <title>Genome of the blue death feigning beetle - Asbolus verrucosus.</title>
        <authorList>
            <person name="Rider S.D."/>
        </authorList>
    </citation>
    <scope>NUCLEOTIDE SEQUENCE [LARGE SCALE GENOMIC DNA]</scope>
    <source>
        <strain evidence="1">Butters</strain>
        <tissue evidence="1">Head and leg muscle</tissue>
    </source>
</reference>
<gene>
    <name evidence="1" type="ORF">BDFB_002320</name>
</gene>
<keyword evidence="2" id="KW-1185">Reference proteome</keyword>
<dbReference type="EMBL" id="QDEB01007275">
    <property type="protein sequence ID" value="RZC42524.1"/>
    <property type="molecule type" value="Genomic_DNA"/>
</dbReference>
<evidence type="ECO:0000313" key="1">
    <source>
        <dbReference type="EMBL" id="RZC42524.1"/>
    </source>
</evidence>
<accession>A0A482WBT5</accession>
<dbReference type="Proteomes" id="UP000292052">
    <property type="component" value="Unassembled WGS sequence"/>
</dbReference>
<dbReference type="AlphaFoldDB" id="A0A482WBT5"/>
<comment type="caution">
    <text evidence="1">The sequence shown here is derived from an EMBL/GenBank/DDBJ whole genome shotgun (WGS) entry which is preliminary data.</text>
</comment>
<organism evidence="1 2">
    <name type="scientific">Asbolus verrucosus</name>
    <name type="common">Desert ironclad beetle</name>
    <dbReference type="NCBI Taxonomy" id="1661398"/>
    <lineage>
        <taxon>Eukaryota</taxon>
        <taxon>Metazoa</taxon>
        <taxon>Ecdysozoa</taxon>
        <taxon>Arthropoda</taxon>
        <taxon>Hexapoda</taxon>
        <taxon>Insecta</taxon>
        <taxon>Pterygota</taxon>
        <taxon>Neoptera</taxon>
        <taxon>Endopterygota</taxon>
        <taxon>Coleoptera</taxon>
        <taxon>Polyphaga</taxon>
        <taxon>Cucujiformia</taxon>
        <taxon>Tenebrionidae</taxon>
        <taxon>Pimeliinae</taxon>
        <taxon>Asbolus</taxon>
    </lineage>
</organism>
<sequence length="36" mass="4334">MQESNIQRQFLNENVNTVWLFIKWFIQTLTSTSCNV</sequence>
<name>A0A482WBT5_ASBVE</name>